<name>A0ACC3TKR3_9ASCO</name>
<reference evidence="2" key="1">
    <citation type="journal article" date="2024" name="Front. Bioeng. Biotechnol.">
        <title>Genome-scale model development and genomic sequencing of the oleaginous clade Lipomyces.</title>
        <authorList>
            <person name="Czajka J.J."/>
            <person name="Han Y."/>
            <person name="Kim J."/>
            <person name="Mondo S.J."/>
            <person name="Hofstad B.A."/>
            <person name="Robles A."/>
            <person name="Haridas S."/>
            <person name="Riley R."/>
            <person name="LaButti K."/>
            <person name="Pangilinan J."/>
            <person name="Andreopoulos W."/>
            <person name="Lipzen A."/>
            <person name="Yan J."/>
            <person name="Wang M."/>
            <person name="Ng V."/>
            <person name="Grigoriev I.V."/>
            <person name="Spatafora J.W."/>
            <person name="Magnuson J.K."/>
            <person name="Baker S.E."/>
            <person name="Pomraning K.R."/>
        </authorList>
    </citation>
    <scope>NUCLEOTIDE SEQUENCE [LARGE SCALE GENOMIC DNA]</scope>
    <source>
        <strain evidence="2">CBS 10300</strain>
    </source>
</reference>
<evidence type="ECO:0000313" key="2">
    <source>
        <dbReference type="Proteomes" id="UP001489719"/>
    </source>
</evidence>
<sequence>MDPSNIWSRRTKGASSILSGPTVPSPVSITSPLSFGLSPPLTQASLLSHGNGSPLSSTPIDTDFSRSGRSQSSLGVSNVFGGFEDKRQSDDLFPVLNHLAIDGETNGDPLLYNLSAAQHPLKYNWTLWFLHRAPGVKISDYEKATKEISSFSTVEDFWRLYSYLARPSALPYTSEYHLFKTGVRPIWEDPTNANGGKWILKLKKGTGSVPWESLLLAIIGGEFGDSLGDELVGAVISIRREADIISLWNKQGNNGAINLKIRDIIRNVLGLPNVAIEYKVHADSMKEGAEKMLAAKAAAASDEKPHRGRGGHHGAGARHHNQGTTSTNSNGSHLSRYSTGRSRGSHLAAREVHMRSSFGGYGGDGESTVEGGGRVTDRKGSRESQGD</sequence>
<evidence type="ECO:0000313" key="1">
    <source>
        <dbReference type="EMBL" id="KAK9320708.1"/>
    </source>
</evidence>
<gene>
    <name evidence="1" type="ORF">V1517DRAFT_294945</name>
</gene>
<dbReference type="Proteomes" id="UP001489719">
    <property type="component" value="Unassembled WGS sequence"/>
</dbReference>
<organism evidence="1 2">
    <name type="scientific">Lipomyces orientalis</name>
    <dbReference type="NCBI Taxonomy" id="1233043"/>
    <lineage>
        <taxon>Eukaryota</taxon>
        <taxon>Fungi</taxon>
        <taxon>Dikarya</taxon>
        <taxon>Ascomycota</taxon>
        <taxon>Saccharomycotina</taxon>
        <taxon>Lipomycetes</taxon>
        <taxon>Lipomycetales</taxon>
        <taxon>Lipomycetaceae</taxon>
        <taxon>Lipomyces</taxon>
    </lineage>
</organism>
<proteinExistence type="predicted"/>
<dbReference type="EMBL" id="MU970119">
    <property type="protein sequence ID" value="KAK9320708.1"/>
    <property type="molecule type" value="Genomic_DNA"/>
</dbReference>
<comment type="caution">
    <text evidence="1">The sequence shown here is derived from an EMBL/GenBank/DDBJ whole genome shotgun (WGS) entry which is preliminary data.</text>
</comment>
<accession>A0ACC3TKR3</accession>
<protein>
    <submittedName>
        <fullName evidence="1">Translation initiation factor eIF 4e-like domain-containing protein</fullName>
    </submittedName>
</protein>
<keyword evidence="2" id="KW-1185">Reference proteome</keyword>